<dbReference type="InterPro" id="IPR043744">
    <property type="entry name" value="DUF5689"/>
</dbReference>
<evidence type="ECO:0000313" key="3">
    <source>
        <dbReference type="EMBL" id="MDR6241542.1"/>
    </source>
</evidence>
<dbReference type="EMBL" id="JAVDQD010000009">
    <property type="protein sequence ID" value="MDR6241542.1"/>
    <property type="molecule type" value="Genomic_DNA"/>
</dbReference>
<dbReference type="AlphaFoldDB" id="A0AAE4BV57"/>
<dbReference type="PROSITE" id="PS51257">
    <property type="entry name" value="PROKAR_LIPOPROTEIN"/>
    <property type="match status" value="1"/>
</dbReference>
<proteinExistence type="predicted"/>
<sequence>MKILTHNLKWAFMLLVSVFLISGCGDDEVAVPEKPDEPDPDPEVTITSISDLKSNYDNALIQITDDLTIEGVVVANDESGNFYKEIIIQDDVEGIRVKLNKKDLFADYPVGSKVRISAMDLYLGDYGGEIQLGSIYEEKIGQIPEDQIADHITKISDEEEVNAEVVAINDIDKSYVGKLITIENVQFVASELGRNWVDDNAEYPSNRTVEDAENNSIVVRTSNFASFKSEALPTGSGKITAVLSIYNDTYQLAVRQTSDAEMTGDRFDIDIDFGTEISLETVLMRHAGEDVDFTEAEHIVVTVTANPESVSDNIPDFIVYAQDASRGINLNINDKTNISSALKVGDKVKVALQGLTLKSFNGVMQLENVNTTQHLEPISEGNNVDPLELTIDAITNDHMSMFIKIVDVQYKNVPATFKENTNLKDCNGNEIATYTRKEASFADANVPEDNGVFLGFVSSFNKLQLVVGAPSDLNMNKERCDEDEVPPVEGDGVYDFYQIDEAGFTNMGWKVGEKIYFGSQAFEGVKFGTSSISGDISLDFIADGDVTVKVYGLAWKGAVNPFSIQIGGEIQEATFRAHDEITGSSGVRPLDYNETTDVQEFEFTGLSETNSLTITSGQKARIVIYKIEIVEKN</sequence>
<gene>
    <name evidence="3" type="ORF">HNQ88_004629</name>
</gene>
<dbReference type="Pfam" id="PF18942">
    <property type="entry name" value="DUF5689"/>
    <property type="match status" value="2"/>
</dbReference>
<evidence type="ECO:0000256" key="1">
    <source>
        <dbReference type="SAM" id="SignalP"/>
    </source>
</evidence>
<keyword evidence="4" id="KW-1185">Reference proteome</keyword>
<dbReference type="Proteomes" id="UP001185092">
    <property type="component" value="Unassembled WGS sequence"/>
</dbReference>
<evidence type="ECO:0000313" key="4">
    <source>
        <dbReference type="Proteomes" id="UP001185092"/>
    </source>
</evidence>
<feature type="domain" description="DUF5689" evidence="2">
    <location>
        <begin position="276"/>
        <end position="472"/>
    </location>
</feature>
<accession>A0AAE4BV57</accession>
<name>A0AAE4BV57_9BACT</name>
<comment type="caution">
    <text evidence="3">The sequence shown here is derived from an EMBL/GenBank/DDBJ whole genome shotgun (WGS) entry which is preliminary data.</text>
</comment>
<feature type="signal peptide" evidence="1">
    <location>
        <begin position="1"/>
        <end position="22"/>
    </location>
</feature>
<dbReference type="RefSeq" id="WP_309942407.1">
    <property type="nucleotide sequence ID" value="NZ_AP025307.1"/>
</dbReference>
<evidence type="ECO:0000259" key="2">
    <source>
        <dbReference type="Pfam" id="PF18942"/>
    </source>
</evidence>
<reference evidence="3" key="1">
    <citation type="submission" date="2023-07" db="EMBL/GenBank/DDBJ databases">
        <title>Genomic Encyclopedia of Type Strains, Phase IV (KMG-IV): sequencing the most valuable type-strain genomes for metagenomic binning, comparative biology and taxonomic classification.</title>
        <authorList>
            <person name="Goeker M."/>
        </authorList>
    </citation>
    <scope>NUCLEOTIDE SEQUENCE</scope>
    <source>
        <strain evidence="3">DSM 26174</strain>
    </source>
</reference>
<keyword evidence="1" id="KW-0732">Signal</keyword>
<feature type="domain" description="DUF5689" evidence="2">
    <location>
        <begin position="45"/>
        <end position="259"/>
    </location>
</feature>
<protein>
    <recommendedName>
        <fullName evidence="2">DUF5689 domain-containing protein</fullName>
    </recommendedName>
</protein>
<organism evidence="3 4">
    <name type="scientific">Aureibacter tunicatorum</name>
    <dbReference type="NCBI Taxonomy" id="866807"/>
    <lineage>
        <taxon>Bacteria</taxon>
        <taxon>Pseudomonadati</taxon>
        <taxon>Bacteroidota</taxon>
        <taxon>Cytophagia</taxon>
        <taxon>Cytophagales</taxon>
        <taxon>Persicobacteraceae</taxon>
        <taxon>Aureibacter</taxon>
    </lineage>
</organism>
<feature type="chain" id="PRO_5042118199" description="DUF5689 domain-containing protein" evidence="1">
    <location>
        <begin position="23"/>
        <end position="633"/>
    </location>
</feature>